<proteinExistence type="predicted"/>
<name>A0ABM8SDH5_9BACT</name>
<comment type="caution">
    <text evidence="11">The sequence shown here is derived from an EMBL/GenBank/DDBJ whole genome shotgun (WGS) entry which is preliminary data.</text>
</comment>
<keyword evidence="4" id="KW-0444">Lipid biosynthesis</keyword>
<evidence type="ECO:0000256" key="4">
    <source>
        <dbReference type="ARBA" id="ARBA00022516"/>
    </source>
</evidence>
<keyword evidence="5" id="KW-0441">Lipid A biosynthesis</keyword>
<comment type="function">
    <text evidence="1">Condensation of UDP-2,3-diacylglucosamine and 2,3-diacylglucosamine-1-phosphate to form lipid A disaccharide, a precursor of lipid A, a phosphorylated glycolipid that anchors the lipopolysaccharide to the outer membrane of the cell.</text>
</comment>
<dbReference type="SUPFAM" id="SSF53756">
    <property type="entry name" value="UDP-Glycosyltransferase/glycogen phosphorylase"/>
    <property type="match status" value="1"/>
</dbReference>
<dbReference type="PANTHER" id="PTHR30372:SF4">
    <property type="entry name" value="LIPID-A-DISACCHARIDE SYNTHASE, MITOCHONDRIAL-RELATED"/>
    <property type="match status" value="1"/>
</dbReference>
<dbReference type="NCBIfam" id="TIGR00215">
    <property type="entry name" value="lpxB"/>
    <property type="match status" value="1"/>
</dbReference>
<keyword evidence="12" id="KW-1185">Reference proteome</keyword>
<dbReference type="Proteomes" id="UP000675880">
    <property type="component" value="Unassembled WGS sequence"/>
</dbReference>
<keyword evidence="7 11" id="KW-0808">Transferase</keyword>
<evidence type="ECO:0000313" key="11">
    <source>
        <dbReference type="EMBL" id="CAE6802622.1"/>
    </source>
</evidence>
<accession>A0ABM8SDH5</accession>
<evidence type="ECO:0000256" key="9">
    <source>
        <dbReference type="ARBA" id="ARBA00048975"/>
    </source>
</evidence>
<evidence type="ECO:0000256" key="2">
    <source>
        <dbReference type="ARBA" id="ARBA00012687"/>
    </source>
</evidence>
<dbReference type="Gene3D" id="3.40.50.2000">
    <property type="entry name" value="Glycogen Phosphorylase B"/>
    <property type="match status" value="1"/>
</dbReference>
<evidence type="ECO:0000256" key="7">
    <source>
        <dbReference type="ARBA" id="ARBA00022679"/>
    </source>
</evidence>
<evidence type="ECO:0000313" key="12">
    <source>
        <dbReference type="Proteomes" id="UP000675880"/>
    </source>
</evidence>
<keyword evidence="8" id="KW-0443">Lipid metabolism</keyword>
<dbReference type="EC" id="2.4.1.182" evidence="2 10"/>
<comment type="catalytic activity">
    <reaction evidence="9">
        <text>a lipid X + a UDP-2-N,3-O-bis[(3R)-3-hydroxyacyl]-alpha-D-glucosamine = a lipid A disaccharide + UDP + H(+)</text>
        <dbReference type="Rhea" id="RHEA:67828"/>
        <dbReference type="ChEBI" id="CHEBI:15378"/>
        <dbReference type="ChEBI" id="CHEBI:58223"/>
        <dbReference type="ChEBI" id="CHEBI:137748"/>
        <dbReference type="ChEBI" id="CHEBI:176338"/>
        <dbReference type="ChEBI" id="CHEBI:176343"/>
        <dbReference type="EC" id="2.4.1.182"/>
    </reaction>
</comment>
<evidence type="ECO:0000256" key="6">
    <source>
        <dbReference type="ARBA" id="ARBA00022676"/>
    </source>
</evidence>
<organism evidence="11 12">
    <name type="scientific">Nitrospira defluvii</name>
    <dbReference type="NCBI Taxonomy" id="330214"/>
    <lineage>
        <taxon>Bacteria</taxon>
        <taxon>Pseudomonadati</taxon>
        <taxon>Nitrospirota</taxon>
        <taxon>Nitrospiria</taxon>
        <taxon>Nitrospirales</taxon>
        <taxon>Nitrospiraceae</taxon>
        <taxon>Nitrospira</taxon>
    </lineage>
</organism>
<sequence>MPRILIVTGEASGDLHGAHLVKALKALSPDLQIVGIGGASMRAAGAEVVKDIPQLDVMGLIGLSAVKAMLQRISRIRALIKRERWDLVVLIDNPGLNFHFARVAKASGLKVLYYIAPQIWAWRRGRMRWIQQRVDHVVAILPFEEPLYKKAGVRCTFVGNPLLDEVAPTYDRAALRRQFGLTDDGPVIGLFPGSRKAELLEHVPLLLETVKRLVERHPTMQFVLAQASSVQDQFLADLLKSSPVPIKVFRNVSSEVMAASDLLVVKSGTSTLQAAVVGTPMILFYRAPSWITYRLARLLIRVPWIGLANLVAGRGIVPELIHDEATPERLAHETVRLLTDRRAYDEMKAALRSVREALGTPGASHRAAETVLAECRS</sequence>
<dbReference type="EMBL" id="CAJNBJ010000021">
    <property type="protein sequence ID" value="CAE6802622.1"/>
    <property type="molecule type" value="Genomic_DNA"/>
</dbReference>
<evidence type="ECO:0000256" key="3">
    <source>
        <dbReference type="ARBA" id="ARBA00020902"/>
    </source>
</evidence>
<evidence type="ECO:0000256" key="5">
    <source>
        <dbReference type="ARBA" id="ARBA00022556"/>
    </source>
</evidence>
<protein>
    <recommendedName>
        <fullName evidence="3 10">Lipid-A-disaccharide synthase</fullName>
        <ecNumber evidence="2 10">2.4.1.182</ecNumber>
    </recommendedName>
</protein>
<dbReference type="Pfam" id="PF02684">
    <property type="entry name" value="LpxB"/>
    <property type="match status" value="1"/>
</dbReference>
<keyword evidence="6 11" id="KW-0328">Glycosyltransferase</keyword>
<evidence type="ECO:0000256" key="8">
    <source>
        <dbReference type="ARBA" id="ARBA00023098"/>
    </source>
</evidence>
<dbReference type="RefSeq" id="WP_213044296.1">
    <property type="nucleotide sequence ID" value="NZ_CAJNBJ010000021.1"/>
</dbReference>
<dbReference type="GO" id="GO:0008915">
    <property type="term" value="F:lipid-A-disaccharide synthase activity"/>
    <property type="evidence" value="ECO:0007669"/>
    <property type="project" value="UniProtKB-EC"/>
</dbReference>
<evidence type="ECO:0000256" key="10">
    <source>
        <dbReference type="NCBIfam" id="TIGR00215"/>
    </source>
</evidence>
<reference evidence="11 12" key="1">
    <citation type="submission" date="2021-02" db="EMBL/GenBank/DDBJ databases">
        <authorList>
            <person name="Han P."/>
        </authorList>
    </citation>
    <scope>NUCLEOTIDE SEQUENCE [LARGE SCALE GENOMIC DNA]</scope>
    <source>
        <strain evidence="11">Candidatus Nitrospira sp. ZN2</strain>
    </source>
</reference>
<gene>
    <name evidence="11" type="primary">lpxB</name>
    <name evidence="11" type="ORF">NSPZN2_80139</name>
</gene>
<dbReference type="InterPro" id="IPR003835">
    <property type="entry name" value="Glyco_trans_19"/>
</dbReference>
<evidence type="ECO:0000256" key="1">
    <source>
        <dbReference type="ARBA" id="ARBA00002056"/>
    </source>
</evidence>
<dbReference type="PANTHER" id="PTHR30372">
    <property type="entry name" value="LIPID-A-DISACCHARIDE SYNTHASE"/>
    <property type="match status" value="1"/>
</dbReference>